<keyword evidence="2 5" id="KW-0132">Cell division</keyword>
<evidence type="ECO:0000256" key="2">
    <source>
        <dbReference type="ARBA" id="ARBA00022618"/>
    </source>
</evidence>
<dbReference type="GO" id="GO:0043093">
    <property type="term" value="P:FtsZ-dependent cytokinesis"/>
    <property type="evidence" value="ECO:0007669"/>
    <property type="project" value="TreeGrafter"/>
</dbReference>
<keyword evidence="1" id="KW-0963">Cytoplasm</keyword>
<evidence type="ECO:0000256" key="1">
    <source>
        <dbReference type="ARBA" id="ARBA00022490"/>
    </source>
</evidence>
<dbReference type="SUPFAM" id="SSF160950">
    <property type="entry name" value="YacF-like"/>
    <property type="match status" value="1"/>
</dbReference>
<dbReference type="PANTHER" id="PTHR39455:SF1">
    <property type="entry name" value="CELL DIVISION PROTEIN ZAPD"/>
    <property type="match status" value="1"/>
</dbReference>
<evidence type="ECO:0000313" key="5">
    <source>
        <dbReference type="EMBL" id="GGI81351.1"/>
    </source>
</evidence>
<gene>
    <name evidence="5" type="primary">zapD</name>
    <name evidence="5" type="ORF">GCM10007966_07300</name>
</gene>
<dbReference type="GO" id="GO:0000917">
    <property type="term" value="P:division septum assembly"/>
    <property type="evidence" value="ECO:0007669"/>
    <property type="project" value="UniProtKB-KW"/>
</dbReference>
<dbReference type="OrthoDB" id="5648927at2"/>
<keyword evidence="3" id="KW-0717">Septation</keyword>
<dbReference type="RefSeq" id="WP_131775759.1">
    <property type="nucleotide sequence ID" value="NZ_BMOB01000002.1"/>
</dbReference>
<keyword evidence="4" id="KW-0131">Cell cycle</keyword>
<dbReference type="InterPro" id="IPR036268">
    <property type="entry name" value="ZapD_sf"/>
</dbReference>
<sequence>MLNETITFQLATHFLSKIALRLECLFLTIEQACEETHPVIHHYALKNIVEILKIIEKPELKSRFLKELMRIEHAINKTQLTITSEQYAKLFTQVQYLSHAAGRFGGSIQFDPFLQAIRLAQAAEHNDCELHSPQLLLWLENTPEKRQHDLLGWLKKLQSLQETVSVYLSLLRNTAQFDTIDMYNGFYQRSLPSKLSCHLILLRMDKDCGIVPKMHIGHHGLSLRLCEANSMNEVSHSRTPIDLAICQI</sequence>
<dbReference type="Proteomes" id="UP000630149">
    <property type="component" value="Unassembled WGS sequence"/>
</dbReference>
<reference evidence="5" key="2">
    <citation type="submission" date="2020-09" db="EMBL/GenBank/DDBJ databases">
        <authorList>
            <person name="Sun Q."/>
            <person name="Ohkuma M."/>
        </authorList>
    </citation>
    <scope>NUCLEOTIDE SEQUENCE</scope>
    <source>
        <strain evidence="5">JCM 13919</strain>
    </source>
</reference>
<dbReference type="PANTHER" id="PTHR39455">
    <property type="entry name" value="CELL DIVISION PROTEIN ZAPD"/>
    <property type="match status" value="1"/>
</dbReference>
<evidence type="ECO:0000256" key="4">
    <source>
        <dbReference type="ARBA" id="ARBA00023306"/>
    </source>
</evidence>
<reference evidence="5" key="1">
    <citation type="journal article" date="2014" name="Int. J. Syst. Evol. Microbiol.">
        <title>Complete genome sequence of Corynebacterium casei LMG S-19264T (=DSM 44701T), isolated from a smear-ripened cheese.</title>
        <authorList>
            <consortium name="US DOE Joint Genome Institute (JGI-PGF)"/>
            <person name="Walter F."/>
            <person name="Albersmeier A."/>
            <person name="Kalinowski J."/>
            <person name="Ruckert C."/>
        </authorList>
    </citation>
    <scope>NUCLEOTIDE SEQUENCE</scope>
    <source>
        <strain evidence="5">JCM 13919</strain>
    </source>
</reference>
<accession>A0A917NA12</accession>
<dbReference type="Gene3D" id="1.10.3900.10">
    <property type="entry name" value="YacF-like"/>
    <property type="match status" value="1"/>
</dbReference>
<organism evidence="5 6">
    <name type="scientific">Legionella impletisoli</name>
    <dbReference type="NCBI Taxonomy" id="343510"/>
    <lineage>
        <taxon>Bacteria</taxon>
        <taxon>Pseudomonadati</taxon>
        <taxon>Pseudomonadota</taxon>
        <taxon>Gammaproteobacteria</taxon>
        <taxon>Legionellales</taxon>
        <taxon>Legionellaceae</taxon>
        <taxon>Legionella</taxon>
    </lineage>
</organism>
<name>A0A917NA12_9GAMM</name>
<dbReference type="Pfam" id="PF07072">
    <property type="entry name" value="ZapD"/>
    <property type="match status" value="1"/>
</dbReference>
<dbReference type="AlphaFoldDB" id="A0A917NA12"/>
<proteinExistence type="predicted"/>
<dbReference type="Gene3D" id="2.60.440.10">
    <property type="entry name" value="YacF-like domains"/>
    <property type="match status" value="1"/>
</dbReference>
<dbReference type="InterPro" id="IPR027462">
    <property type="entry name" value="ZapD_C"/>
</dbReference>
<keyword evidence="6" id="KW-1185">Reference proteome</keyword>
<comment type="caution">
    <text evidence="5">The sequence shown here is derived from an EMBL/GenBank/DDBJ whole genome shotgun (WGS) entry which is preliminary data.</text>
</comment>
<dbReference type="InterPro" id="IPR009777">
    <property type="entry name" value="ZapD"/>
</dbReference>
<protein>
    <submittedName>
        <fullName evidence="5">Cell division protein ZapD</fullName>
    </submittedName>
</protein>
<dbReference type="GO" id="GO:0032153">
    <property type="term" value="C:cell division site"/>
    <property type="evidence" value="ECO:0007669"/>
    <property type="project" value="TreeGrafter"/>
</dbReference>
<dbReference type="EMBL" id="BMOB01000002">
    <property type="protein sequence ID" value="GGI81351.1"/>
    <property type="molecule type" value="Genomic_DNA"/>
</dbReference>
<evidence type="ECO:0000313" key="6">
    <source>
        <dbReference type="Proteomes" id="UP000630149"/>
    </source>
</evidence>
<evidence type="ECO:0000256" key="3">
    <source>
        <dbReference type="ARBA" id="ARBA00023210"/>
    </source>
</evidence>